<sequence>VWLLQLVNTSLRLFQDSLSVGCKKHLPIHSDNIIIIIIIIINKNNNKNIVIIINNITNITTTTANTHHHAAQLTPENER</sequence>
<dbReference type="HOGENOM" id="CLU_2612454_0_0_1"/>
<name>H1W0W6_COLHI</name>
<proteinExistence type="predicted"/>
<feature type="non-terminal residue" evidence="1">
    <location>
        <position position="1"/>
    </location>
</feature>
<evidence type="ECO:0000313" key="2">
    <source>
        <dbReference type="Proteomes" id="UP000007174"/>
    </source>
</evidence>
<evidence type="ECO:0000313" key="1">
    <source>
        <dbReference type="EMBL" id="CCF46129.1"/>
    </source>
</evidence>
<organism evidence="1 2">
    <name type="scientific">Colletotrichum higginsianum (strain IMI 349063)</name>
    <name type="common">Crucifer anthracnose fungus</name>
    <dbReference type="NCBI Taxonomy" id="759273"/>
    <lineage>
        <taxon>Eukaryota</taxon>
        <taxon>Fungi</taxon>
        <taxon>Dikarya</taxon>
        <taxon>Ascomycota</taxon>
        <taxon>Pezizomycotina</taxon>
        <taxon>Sordariomycetes</taxon>
        <taxon>Hypocreomycetidae</taxon>
        <taxon>Glomerellales</taxon>
        <taxon>Glomerellaceae</taxon>
        <taxon>Colletotrichum</taxon>
        <taxon>Colletotrichum destructivum species complex</taxon>
    </lineage>
</organism>
<dbReference type="EMBL" id="CACQ02008367">
    <property type="protein sequence ID" value="CCF46129.1"/>
    <property type="molecule type" value="Genomic_DNA"/>
</dbReference>
<gene>
    <name evidence="1" type="ORF">CH063_14977</name>
</gene>
<dbReference type="Proteomes" id="UP000007174">
    <property type="component" value="Unassembled WGS sequence"/>
</dbReference>
<dbReference type="AlphaFoldDB" id="H1W0W6"/>
<protein>
    <submittedName>
        <fullName evidence="1">Uncharacterized protein</fullName>
    </submittedName>
</protein>
<reference evidence="2" key="1">
    <citation type="journal article" date="2012" name="Nat. Genet.">
        <title>Lifestyle transitions in plant pathogenic Colletotrichum fungi deciphered by genome and transcriptome analyses.</title>
        <authorList>
            <person name="O'Connell R.J."/>
            <person name="Thon M.R."/>
            <person name="Hacquard S."/>
            <person name="Amyotte S.G."/>
            <person name="Kleemann J."/>
            <person name="Torres M.F."/>
            <person name="Damm U."/>
            <person name="Buiate E.A."/>
            <person name="Epstein L."/>
            <person name="Alkan N."/>
            <person name="Altmueller J."/>
            <person name="Alvarado-Balderrama L."/>
            <person name="Bauser C.A."/>
            <person name="Becker C."/>
            <person name="Birren B.W."/>
            <person name="Chen Z."/>
            <person name="Choi J."/>
            <person name="Crouch J.A."/>
            <person name="Duvick J.P."/>
            <person name="Farman M.A."/>
            <person name="Gan P."/>
            <person name="Heiman D."/>
            <person name="Henrissat B."/>
            <person name="Howard R.J."/>
            <person name="Kabbage M."/>
            <person name="Koch C."/>
            <person name="Kracher B."/>
            <person name="Kubo Y."/>
            <person name="Law A.D."/>
            <person name="Lebrun M.-H."/>
            <person name="Lee Y.-H."/>
            <person name="Miyara I."/>
            <person name="Moore N."/>
            <person name="Neumann U."/>
            <person name="Nordstroem K."/>
            <person name="Panaccione D.G."/>
            <person name="Panstruga R."/>
            <person name="Place M."/>
            <person name="Proctor R.H."/>
            <person name="Prusky D."/>
            <person name="Rech G."/>
            <person name="Reinhardt R."/>
            <person name="Rollins J.A."/>
            <person name="Rounsley S."/>
            <person name="Schardl C.L."/>
            <person name="Schwartz D.C."/>
            <person name="Shenoy N."/>
            <person name="Shirasu K."/>
            <person name="Sikhakolli U.R."/>
            <person name="Stueber K."/>
            <person name="Sukno S.A."/>
            <person name="Sweigard J.A."/>
            <person name="Takano Y."/>
            <person name="Takahara H."/>
            <person name="Trail F."/>
            <person name="van der Does H.C."/>
            <person name="Voll L.M."/>
            <person name="Will I."/>
            <person name="Young S."/>
            <person name="Zeng Q."/>
            <person name="Zhang J."/>
            <person name="Zhou S."/>
            <person name="Dickman M.B."/>
            <person name="Schulze-Lefert P."/>
            <person name="Ver Loren van Themaat E."/>
            <person name="Ma L.-J."/>
            <person name="Vaillancourt L.J."/>
        </authorList>
    </citation>
    <scope>NUCLEOTIDE SEQUENCE [LARGE SCALE GENOMIC DNA]</scope>
    <source>
        <strain evidence="2">IMI 349063</strain>
    </source>
</reference>
<accession>H1W0W6</accession>